<dbReference type="OrthoDB" id="9801597at2"/>
<dbReference type="Gene3D" id="1.10.10.10">
    <property type="entry name" value="Winged helix-like DNA-binding domain superfamily/Winged helix DNA-binding domain"/>
    <property type="match status" value="1"/>
</dbReference>
<feature type="domain" description="Conserved virulence factor B first S1" evidence="2">
    <location>
        <begin position="4"/>
        <end position="63"/>
    </location>
</feature>
<evidence type="ECO:0000259" key="3">
    <source>
        <dbReference type="Pfam" id="PF17783"/>
    </source>
</evidence>
<dbReference type="PANTHER" id="PTHR37296:SF1">
    <property type="entry name" value="CONSERVED VIRULENCE FACTOR B"/>
    <property type="match status" value="1"/>
</dbReference>
<comment type="similarity">
    <text evidence="1">Belongs to the CvfB family.</text>
</comment>
<keyword evidence="5" id="KW-1185">Reference proteome</keyword>
<dbReference type="InterPro" id="IPR040764">
    <property type="entry name" value="CvfB_WH"/>
</dbReference>
<proteinExistence type="inferred from homology"/>
<dbReference type="PANTHER" id="PTHR37296">
    <property type="entry name" value="CONSERVED VIRULENCE FACTOR B"/>
    <property type="match status" value="1"/>
</dbReference>
<dbReference type="InterPro" id="IPR039566">
    <property type="entry name" value="CvfB_S1_st"/>
</dbReference>
<evidence type="ECO:0000256" key="1">
    <source>
        <dbReference type="PIRNR" id="PIRNR012524"/>
    </source>
</evidence>
<evidence type="ECO:0000259" key="2">
    <source>
        <dbReference type="Pfam" id="PF13509"/>
    </source>
</evidence>
<dbReference type="Gene3D" id="2.40.50.140">
    <property type="entry name" value="Nucleic acid-binding proteins"/>
    <property type="match status" value="2"/>
</dbReference>
<dbReference type="RefSeq" id="WP_097442605.1">
    <property type="nucleotide sequence ID" value="NZ_NBWU01000004.1"/>
</dbReference>
<dbReference type="InterPro" id="IPR036388">
    <property type="entry name" value="WH-like_DNA-bd_sf"/>
</dbReference>
<accession>A0A2A4G7D6</accession>
<evidence type="ECO:0000313" key="4">
    <source>
        <dbReference type="EMBL" id="PCE63888.1"/>
    </source>
</evidence>
<feature type="domain" description="Conserved virulence factor B-like winged helix" evidence="3">
    <location>
        <begin position="220"/>
        <end position="276"/>
    </location>
</feature>
<dbReference type="AlphaFoldDB" id="A0A2A4G7D6"/>
<dbReference type="InterPro" id="IPR014464">
    <property type="entry name" value="CvfB_fam"/>
</dbReference>
<dbReference type="PIRSF" id="PIRSF012524">
    <property type="entry name" value="YitL_S1"/>
    <property type="match status" value="1"/>
</dbReference>
<protein>
    <submittedName>
        <fullName evidence="4">GntR family transcriptional regulator</fullName>
    </submittedName>
</protein>
<dbReference type="EMBL" id="NBWU01000004">
    <property type="protein sequence ID" value="PCE63888.1"/>
    <property type="molecule type" value="Genomic_DNA"/>
</dbReference>
<dbReference type="Pfam" id="PF17783">
    <property type="entry name" value="WHD_CvfB"/>
    <property type="match status" value="1"/>
</dbReference>
<dbReference type="InterPro" id="IPR012340">
    <property type="entry name" value="NA-bd_OB-fold"/>
</dbReference>
<evidence type="ECO:0000313" key="5">
    <source>
        <dbReference type="Proteomes" id="UP000219559"/>
    </source>
</evidence>
<name>A0A2A4G7D6_9FLAO</name>
<dbReference type="Proteomes" id="UP000219559">
    <property type="component" value="Unassembled WGS sequence"/>
</dbReference>
<dbReference type="Pfam" id="PF13509">
    <property type="entry name" value="S1_2"/>
    <property type="match status" value="1"/>
</dbReference>
<sequence>MIELGNYNNLRIERATSVGLFLSDREGTEILLPSKYVPQDYEMEGDLEVFCYLDHMERPIATTLKPHIKRNGFAFLKVATLDRIGAFLDWGLEKHLFVPFAHQKDRMQEGESYVVHCTMDEKSGRLIGSSRLNRFLTMADTPDLEPRQKVALLVSRSTDLGWEVIVDQKYKGLVFHDQVFQEIRIGQSLTGYVKEVRADNKLDISLQPLGADALEPHAALIVDALKASGGFLDLHDKSDPEDIKQRLGLSKKAFKRAVGTLYKNRVIRLDAEGIHLN</sequence>
<reference evidence="4 5" key="1">
    <citation type="submission" date="2017-04" db="EMBL/GenBank/DDBJ databases">
        <title>A new member of the family Flavobacteriaceae isolated from ascidians.</title>
        <authorList>
            <person name="Chen L."/>
        </authorList>
    </citation>
    <scope>NUCLEOTIDE SEQUENCE [LARGE SCALE GENOMIC DNA]</scope>
    <source>
        <strain evidence="4 5">HQA918</strain>
    </source>
</reference>
<gene>
    <name evidence="4" type="ORF">B7P33_11540</name>
</gene>
<organism evidence="4 5">
    <name type="scientific">Sediminicola luteus</name>
    <dbReference type="NCBI Taxonomy" id="319238"/>
    <lineage>
        <taxon>Bacteria</taxon>
        <taxon>Pseudomonadati</taxon>
        <taxon>Bacteroidota</taxon>
        <taxon>Flavobacteriia</taxon>
        <taxon>Flavobacteriales</taxon>
        <taxon>Flavobacteriaceae</taxon>
        <taxon>Sediminicola</taxon>
    </lineage>
</organism>
<comment type="caution">
    <text evidence="4">The sequence shown here is derived from an EMBL/GenBank/DDBJ whole genome shotgun (WGS) entry which is preliminary data.</text>
</comment>